<keyword evidence="1" id="KW-0962">Peroxisome biogenesis</keyword>
<name>A0ABR3XXX2_9EURO</name>
<sequence>MVSSNSAARRDPLLKQFANFINSTGGLDLTLRLVHALVLIAAELDLDNATVTKCAIAASQLALARRYLRFFCFLDCFQKVQDTLAGKSTAGAVDMILDAVQFTCLGLFFALEDLTMLHDMNIFLVPWYMPVLLEANKFWFYAICISITKTVKELLLGSTTAGIQNGLSETDEKKMTSEKSPSVKKGPSTLSLLNRLFVDSLDLTLPGSFLGWIPLEMLGIGMAMLMSTIFVWPTAWAKAQQ</sequence>
<feature type="region of interest" description="Disordered" evidence="5">
    <location>
        <begin position="167"/>
        <end position="186"/>
    </location>
</feature>
<comment type="caution">
    <text evidence="7">The sequence shown here is derived from an EMBL/GenBank/DDBJ whole genome shotgun (WGS) entry which is preliminary data.</text>
</comment>
<reference evidence="7 8" key="1">
    <citation type="journal article" date="2024" name="IMA Fungus">
        <title>IMA Genome - F19 : A genome assembly and annotation guide to empower mycologists, including annotated draft genome sequences of Ceratocystis pirilliformis, Diaporthe australafricana, Fusarium ophioides, Paecilomyces lecythidis, and Sporothrix stenoceras.</title>
        <authorList>
            <person name="Aylward J."/>
            <person name="Wilson A.M."/>
            <person name="Visagie C.M."/>
            <person name="Spraker J."/>
            <person name="Barnes I."/>
            <person name="Buitendag C."/>
            <person name="Ceriani C."/>
            <person name="Del Mar Angel L."/>
            <person name="du Plessis D."/>
            <person name="Fuchs T."/>
            <person name="Gasser K."/>
            <person name="Kramer D."/>
            <person name="Li W."/>
            <person name="Munsamy K."/>
            <person name="Piso A."/>
            <person name="Price J.L."/>
            <person name="Sonnekus B."/>
            <person name="Thomas C."/>
            <person name="van der Nest A."/>
            <person name="van Dijk A."/>
            <person name="van Heerden A."/>
            <person name="van Vuuren N."/>
            <person name="Yilmaz N."/>
            <person name="Duong T.A."/>
            <person name="van der Merwe N.A."/>
            <person name="Wingfield M.J."/>
            <person name="Wingfield B.D."/>
        </authorList>
    </citation>
    <scope>NUCLEOTIDE SEQUENCE [LARGE SCALE GENOMIC DNA]</scope>
    <source>
        <strain evidence="7 8">CMW 18167</strain>
    </source>
</reference>
<keyword evidence="6" id="KW-0812">Transmembrane</keyword>
<evidence type="ECO:0000313" key="8">
    <source>
        <dbReference type="Proteomes" id="UP001583193"/>
    </source>
</evidence>
<keyword evidence="8" id="KW-1185">Reference proteome</keyword>
<feature type="transmembrane region" description="Helical" evidence="6">
    <location>
        <begin position="209"/>
        <end position="232"/>
    </location>
</feature>
<evidence type="ECO:0000256" key="2">
    <source>
        <dbReference type="ARBA" id="ARBA00023136"/>
    </source>
</evidence>
<evidence type="ECO:0000256" key="4">
    <source>
        <dbReference type="ARBA" id="ARBA00046271"/>
    </source>
</evidence>
<gene>
    <name evidence="7" type="ORF">Plec18167_003811</name>
</gene>
<organism evidence="7 8">
    <name type="scientific">Paecilomyces lecythidis</name>
    <dbReference type="NCBI Taxonomy" id="3004212"/>
    <lineage>
        <taxon>Eukaryota</taxon>
        <taxon>Fungi</taxon>
        <taxon>Dikarya</taxon>
        <taxon>Ascomycota</taxon>
        <taxon>Pezizomycotina</taxon>
        <taxon>Eurotiomycetes</taxon>
        <taxon>Eurotiomycetidae</taxon>
        <taxon>Eurotiales</taxon>
        <taxon>Thermoascaceae</taxon>
        <taxon>Paecilomyces</taxon>
    </lineage>
</organism>
<evidence type="ECO:0000256" key="3">
    <source>
        <dbReference type="ARBA" id="ARBA00023140"/>
    </source>
</evidence>
<evidence type="ECO:0000313" key="7">
    <source>
        <dbReference type="EMBL" id="KAL1880407.1"/>
    </source>
</evidence>
<keyword evidence="3" id="KW-0576">Peroxisome</keyword>
<keyword evidence="6" id="KW-1133">Transmembrane helix</keyword>
<evidence type="ECO:0000256" key="6">
    <source>
        <dbReference type="SAM" id="Phobius"/>
    </source>
</evidence>
<evidence type="ECO:0000256" key="1">
    <source>
        <dbReference type="ARBA" id="ARBA00022593"/>
    </source>
</evidence>
<dbReference type="InterPro" id="IPR008733">
    <property type="entry name" value="PEX11"/>
</dbReference>
<keyword evidence="2 6" id="KW-0472">Membrane</keyword>
<dbReference type="PANTHER" id="PTHR12652">
    <property type="entry name" value="PEROXISOMAL BIOGENESIS FACTOR 11"/>
    <property type="match status" value="1"/>
</dbReference>
<evidence type="ECO:0000256" key="5">
    <source>
        <dbReference type="SAM" id="MobiDB-lite"/>
    </source>
</evidence>
<comment type="subcellular location">
    <subcellularLocation>
        <location evidence="4">Peroxisome membrane</location>
    </subcellularLocation>
</comment>
<dbReference type="Pfam" id="PF05648">
    <property type="entry name" value="PEX11"/>
    <property type="match status" value="1"/>
</dbReference>
<dbReference type="Proteomes" id="UP001583193">
    <property type="component" value="Unassembled WGS sequence"/>
</dbReference>
<dbReference type="EMBL" id="JAVDPF010000009">
    <property type="protein sequence ID" value="KAL1880407.1"/>
    <property type="molecule type" value="Genomic_DNA"/>
</dbReference>
<accession>A0ABR3XXX2</accession>
<proteinExistence type="predicted"/>
<protein>
    <submittedName>
        <fullName evidence="7">Uncharacterized protein</fullName>
    </submittedName>
</protein>
<dbReference type="PANTHER" id="PTHR12652:SF23">
    <property type="entry name" value="MICROBODY (PEROXISOME) PROLIFERATION PROTEIN PEROXIN 11B (EUROFUNG)"/>
    <property type="match status" value="1"/>
</dbReference>